<evidence type="ECO:0000256" key="1">
    <source>
        <dbReference type="SAM" id="Phobius"/>
    </source>
</evidence>
<comment type="caution">
    <text evidence="2">The sequence shown here is derived from an EMBL/GenBank/DDBJ whole genome shotgun (WGS) entry which is preliminary data.</text>
</comment>
<name>A0A1M4YWR3_MARH1</name>
<feature type="transmembrane region" description="Helical" evidence="1">
    <location>
        <begin position="28"/>
        <end position="44"/>
    </location>
</feature>
<feature type="transmembrane region" description="Helical" evidence="1">
    <location>
        <begin position="51"/>
        <end position="70"/>
    </location>
</feature>
<feature type="transmembrane region" description="Helical" evidence="1">
    <location>
        <begin position="96"/>
        <end position="114"/>
    </location>
</feature>
<keyword evidence="1" id="KW-1133">Transmembrane helix</keyword>
<feature type="transmembrane region" description="Helical" evidence="1">
    <location>
        <begin position="5"/>
        <end position="22"/>
    </location>
</feature>
<reference evidence="2" key="1">
    <citation type="submission" date="2016-11" db="EMBL/GenBank/DDBJ databases">
        <authorList>
            <person name="Varghese N."/>
            <person name="Submissions S."/>
        </authorList>
    </citation>
    <scope>NUCLEOTIDE SEQUENCE [LARGE SCALE GENOMIC DNA]</scope>
    <source>
        <strain evidence="2">DSM 16785</strain>
    </source>
</reference>
<evidence type="ECO:0000313" key="2">
    <source>
        <dbReference type="EMBL" id="SHF10264.1"/>
    </source>
</evidence>
<keyword evidence="1" id="KW-0472">Membrane</keyword>
<protein>
    <recommendedName>
        <fullName evidence="4">O-antigen polymerase</fullName>
    </recommendedName>
</protein>
<dbReference type="STRING" id="1122195.SAMN02745164_01785"/>
<evidence type="ECO:0000313" key="3">
    <source>
        <dbReference type="Proteomes" id="UP000184334"/>
    </source>
</evidence>
<feature type="transmembrane region" description="Helical" evidence="1">
    <location>
        <begin position="247"/>
        <end position="269"/>
    </location>
</feature>
<feature type="transmembrane region" description="Helical" evidence="1">
    <location>
        <begin position="386"/>
        <end position="404"/>
    </location>
</feature>
<dbReference type="Proteomes" id="UP000184334">
    <property type="component" value="Unassembled WGS sequence"/>
</dbReference>
<feature type="transmembrane region" description="Helical" evidence="1">
    <location>
        <begin position="171"/>
        <end position="190"/>
    </location>
</feature>
<feature type="transmembrane region" description="Helical" evidence="1">
    <location>
        <begin position="350"/>
        <end position="374"/>
    </location>
</feature>
<dbReference type="EMBL" id="FQUI01000035">
    <property type="protein sequence ID" value="SHF10264.1"/>
    <property type="molecule type" value="Genomic_DNA"/>
</dbReference>
<keyword evidence="1" id="KW-0812">Transmembrane</keyword>
<organism evidence="2 3">
    <name type="scientific">Marinitoga hydrogenitolerans (strain DSM 16785 / JCM 12826 / AT1271)</name>
    <dbReference type="NCBI Taxonomy" id="1122195"/>
    <lineage>
        <taxon>Bacteria</taxon>
        <taxon>Thermotogati</taxon>
        <taxon>Thermotogota</taxon>
        <taxon>Thermotogae</taxon>
        <taxon>Petrotogales</taxon>
        <taxon>Petrotogaceae</taxon>
        <taxon>Marinitoga</taxon>
    </lineage>
</organism>
<evidence type="ECO:0008006" key="4">
    <source>
        <dbReference type="Google" id="ProtNLM"/>
    </source>
</evidence>
<accession>A0A1M4YWR3</accession>
<keyword evidence="3" id="KW-1185">Reference proteome</keyword>
<feature type="transmembrane region" description="Helical" evidence="1">
    <location>
        <begin position="202"/>
        <end position="218"/>
    </location>
</feature>
<gene>
    <name evidence="2" type="ORF">SAMN02745164_01785</name>
</gene>
<sequence>MIKNMFILFNILIFGMSFFIFYNNIYMLQGVIILLVINFLYYYFFYKKKNVIFFIFALYISILYIQYVLIYKNPIMFINFGINYYSLENVENLMRSLYSAILFFCVFFITLYLLDQLKIKNFNIKSKVKKIRINIKPFYLLIIISIIEFLIRKKFNIAVPGKKLKIEIPYITNLIYYSFIAIKLILLKKLINFSIVEQKNTFYSYIYIFIYSFPSILLGWRGSFFSIFNIFFLYNLIIMTSKKRRKFIINTIILGFPIVTLSIFVASMIRGSALNKSSKLFHFLINRFIGWSDSIAIENYLNNGGKYAFNYLFEGKYPSIASFYTIVVRGYPEGVIHANSRPIFSSLKLVYGNVAIVFGAIILSFLFYFLENILKHNRYKYLEREVFLWVYVIYRSFEVVVFAGDFDSFIQQNFVLILVYLFVNSHIVFKIDHIIKIKVKIQNNIMFSAKS</sequence>
<dbReference type="AlphaFoldDB" id="A0A1M4YWR3"/>
<proteinExistence type="predicted"/>
<feature type="transmembrane region" description="Helical" evidence="1">
    <location>
        <begin position="135"/>
        <end position="151"/>
    </location>
</feature>
<feature type="transmembrane region" description="Helical" evidence="1">
    <location>
        <begin position="410"/>
        <end position="429"/>
    </location>
</feature>
<feature type="transmembrane region" description="Helical" evidence="1">
    <location>
        <begin position="224"/>
        <end position="240"/>
    </location>
</feature>
<dbReference type="RefSeq" id="WP_072865531.1">
    <property type="nucleotide sequence ID" value="NZ_FQUI01000035.1"/>
</dbReference>